<accession>A0ABM0PA93</accession>
<dbReference type="InterPro" id="IPR027417">
    <property type="entry name" value="P-loop_NTPase"/>
</dbReference>
<dbReference type="Gene3D" id="3.40.50.300">
    <property type="entry name" value="P-loop containing nucleotide triphosphate hydrolases"/>
    <property type="match status" value="2"/>
</dbReference>
<name>A0ABM0PA93_PRUMU</name>
<organism evidence="2 3">
    <name type="scientific">Prunus mume</name>
    <name type="common">Japanese apricot</name>
    <name type="synonym">Armeniaca mume</name>
    <dbReference type="NCBI Taxonomy" id="102107"/>
    <lineage>
        <taxon>Eukaryota</taxon>
        <taxon>Viridiplantae</taxon>
        <taxon>Streptophyta</taxon>
        <taxon>Embryophyta</taxon>
        <taxon>Tracheophyta</taxon>
        <taxon>Spermatophyta</taxon>
        <taxon>Magnoliopsida</taxon>
        <taxon>eudicotyledons</taxon>
        <taxon>Gunneridae</taxon>
        <taxon>Pentapetalae</taxon>
        <taxon>rosids</taxon>
        <taxon>fabids</taxon>
        <taxon>Rosales</taxon>
        <taxon>Rosaceae</taxon>
        <taxon>Amygdaloideae</taxon>
        <taxon>Amygdaleae</taxon>
        <taxon>Prunus</taxon>
    </lineage>
</organism>
<dbReference type="Gene3D" id="3.40.50.10140">
    <property type="entry name" value="Toll/interleukin-1 receptor homology (TIR) domain"/>
    <property type="match status" value="1"/>
</dbReference>
<evidence type="ECO:0000259" key="1">
    <source>
        <dbReference type="PROSITE" id="PS50104"/>
    </source>
</evidence>
<feature type="domain" description="TIR" evidence="1">
    <location>
        <begin position="1"/>
        <end position="111"/>
    </location>
</feature>
<dbReference type="PANTHER" id="PTHR11017">
    <property type="entry name" value="LEUCINE-RICH REPEAT-CONTAINING PROTEIN"/>
    <property type="match status" value="1"/>
</dbReference>
<reference evidence="3" key="2">
    <citation type="submission" date="2025-08" db="UniProtKB">
        <authorList>
            <consortium name="RefSeq"/>
        </authorList>
    </citation>
    <scope>IDENTIFICATION</scope>
</reference>
<gene>
    <name evidence="3" type="primary">LOC103335384</name>
</gene>
<keyword evidence="2" id="KW-1185">Reference proteome</keyword>
<sequence>MEIETLMDNDLRTGDETSPMFLKEIEKSKISIIIFSDNYASSPWCLDELVRILECKRTQQQIVLPIFYKVDPSDVRKQTGTFGEALFNHERKFNDDTEKVLRWRAALREAVVLPGYLFDHGHVSQLIHRVSEHISQLLNRNYLKYEFNYPIEIECRVQDMHDLLGIGDPDVRMVGILGDGGMGKTTIAKAVYNSVAHKRHKIGVNSIVGRIQVMKNMMRRKRVLVVLDDVSRKNQLEKLVGEFNWFASGSRIIVTTRFEHVLDNYRVDLAYKVKKLEFDEALEVFSSNAFPSSRLPDDPDYEKLATRLEDVH</sequence>
<dbReference type="GeneID" id="103335384"/>
<dbReference type="PROSITE" id="PS50104">
    <property type="entry name" value="TIR"/>
    <property type="match status" value="1"/>
</dbReference>
<dbReference type="RefSeq" id="XP_008236612.1">
    <property type="nucleotide sequence ID" value="XM_008238390.1"/>
</dbReference>
<dbReference type="Pfam" id="PF01582">
    <property type="entry name" value="TIR"/>
    <property type="match status" value="1"/>
</dbReference>
<dbReference type="InterPro" id="IPR000157">
    <property type="entry name" value="TIR_dom"/>
</dbReference>
<dbReference type="SMART" id="SM00255">
    <property type="entry name" value="TIR"/>
    <property type="match status" value="1"/>
</dbReference>
<evidence type="ECO:0000313" key="3">
    <source>
        <dbReference type="RefSeq" id="XP_008236612.1"/>
    </source>
</evidence>
<dbReference type="InterPro" id="IPR044974">
    <property type="entry name" value="Disease_R_plants"/>
</dbReference>
<dbReference type="Proteomes" id="UP000694861">
    <property type="component" value="Linkage group LG6"/>
</dbReference>
<evidence type="ECO:0000313" key="2">
    <source>
        <dbReference type="Proteomes" id="UP000694861"/>
    </source>
</evidence>
<dbReference type="InterPro" id="IPR035897">
    <property type="entry name" value="Toll_tir_struct_dom_sf"/>
</dbReference>
<dbReference type="SUPFAM" id="SSF52200">
    <property type="entry name" value="Toll/Interleukin receptor TIR domain"/>
    <property type="match status" value="1"/>
</dbReference>
<reference evidence="2" key="1">
    <citation type="journal article" date="2012" name="Nat. Commun.">
        <title>The genome of Prunus mume.</title>
        <authorList>
            <person name="Zhang Q."/>
            <person name="Chen W."/>
            <person name="Sun L."/>
            <person name="Zhao F."/>
            <person name="Huang B."/>
            <person name="Yang W."/>
            <person name="Tao Y."/>
            <person name="Wang J."/>
            <person name="Yuan Z."/>
            <person name="Fan G."/>
            <person name="Xing Z."/>
            <person name="Han C."/>
            <person name="Pan H."/>
            <person name="Zhong X."/>
            <person name="Shi W."/>
            <person name="Liang X."/>
            <person name="Du D."/>
            <person name="Sun F."/>
            <person name="Xu Z."/>
            <person name="Hao R."/>
            <person name="Lv T."/>
            <person name="Lv Y."/>
            <person name="Zheng Z."/>
            <person name="Sun M."/>
            <person name="Luo L."/>
            <person name="Cai M."/>
            <person name="Gao Y."/>
            <person name="Wang J."/>
            <person name="Yin Y."/>
            <person name="Xu X."/>
            <person name="Cheng T."/>
            <person name="Wang J."/>
        </authorList>
    </citation>
    <scope>NUCLEOTIDE SEQUENCE [LARGE SCALE GENOMIC DNA]</scope>
</reference>
<proteinExistence type="predicted"/>
<dbReference type="InterPro" id="IPR002182">
    <property type="entry name" value="NB-ARC"/>
</dbReference>
<dbReference type="Pfam" id="PF00931">
    <property type="entry name" value="NB-ARC"/>
    <property type="match status" value="1"/>
</dbReference>
<protein>
    <submittedName>
        <fullName evidence="3">TMV resistance protein N-like</fullName>
    </submittedName>
</protein>
<dbReference type="PANTHER" id="PTHR11017:SF578">
    <property type="entry name" value="ADP-RIBOSYL CYCLASE_CYCLIC ADP-RIBOSE HYDROLASE"/>
    <property type="match status" value="1"/>
</dbReference>
<dbReference type="SUPFAM" id="SSF52540">
    <property type="entry name" value="P-loop containing nucleoside triphosphate hydrolases"/>
    <property type="match status" value="1"/>
</dbReference>